<reference evidence="3 5" key="2">
    <citation type="submission" date="2017-01" db="EMBL/GenBank/DDBJ databases">
        <authorList>
            <person name="Mah S.A."/>
            <person name="Swanson W.J."/>
            <person name="Moy G.W."/>
            <person name="Vacquier V.D."/>
        </authorList>
    </citation>
    <scope>NUCLEOTIDE SEQUENCE [LARGE SCALE GENOMIC DNA]</scope>
    <source>
        <strain evidence="3 5">ATCC 29606</strain>
    </source>
</reference>
<evidence type="ECO:0000313" key="2">
    <source>
        <dbReference type="EMBL" id="KHO63877.1"/>
    </source>
</evidence>
<dbReference type="InterPro" id="IPR006439">
    <property type="entry name" value="HAD-SF_hydro_IA"/>
</dbReference>
<dbReference type="EMBL" id="FTMC01000016">
    <property type="protein sequence ID" value="SIR18056.1"/>
    <property type="molecule type" value="Genomic_DNA"/>
</dbReference>
<dbReference type="NCBIfam" id="TIGR01549">
    <property type="entry name" value="HAD-SF-IA-v1"/>
    <property type="match status" value="1"/>
</dbReference>
<dbReference type="GO" id="GO:0016787">
    <property type="term" value="F:hydrolase activity"/>
    <property type="evidence" value="ECO:0007669"/>
    <property type="project" value="UniProtKB-KW"/>
</dbReference>
<dbReference type="Gene3D" id="3.40.50.1000">
    <property type="entry name" value="HAD superfamily/HAD-like"/>
    <property type="match status" value="1"/>
</dbReference>
<proteinExistence type="predicted"/>
<dbReference type="NCBIfam" id="TIGR01509">
    <property type="entry name" value="HAD-SF-IA-v3"/>
    <property type="match status" value="1"/>
</dbReference>
<dbReference type="SFLD" id="SFLDS00003">
    <property type="entry name" value="Haloacid_Dehalogenase"/>
    <property type="match status" value="1"/>
</dbReference>
<dbReference type="Proteomes" id="UP000030980">
    <property type="component" value="Unassembled WGS sequence"/>
</dbReference>
<dbReference type="PRINTS" id="PR00413">
    <property type="entry name" value="HADHALOGNASE"/>
</dbReference>
<dbReference type="SFLD" id="SFLDG01129">
    <property type="entry name" value="C1.5:_HAD__Beta-PGM__Phosphata"/>
    <property type="match status" value="1"/>
</dbReference>
<dbReference type="PATRIC" id="fig|706570.3.peg.860"/>
<evidence type="ECO:0000313" key="3">
    <source>
        <dbReference type="EMBL" id="SIR18056.1"/>
    </source>
</evidence>
<dbReference type="InterPro" id="IPR051540">
    <property type="entry name" value="S-2-haloacid_dehalogenase"/>
</dbReference>
<dbReference type="InterPro" id="IPR036412">
    <property type="entry name" value="HAD-like_sf"/>
</dbReference>
<keyword evidence="1 2" id="KW-0378">Hydrolase</keyword>
<dbReference type="AlphaFoldDB" id="A0A0B2D6Y0"/>
<dbReference type="RefSeq" id="WP_039560128.1">
    <property type="nucleotide sequence ID" value="NZ_FMUP01000004.1"/>
</dbReference>
<protein>
    <submittedName>
        <fullName evidence="2">HAD family hydrolase</fullName>
    </submittedName>
    <submittedName>
        <fullName evidence="3">Putative hydrolase of the HAD superfamily</fullName>
    </submittedName>
</protein>
<dbReference type="STRING" id="706570.PT85_15445"/>
<gene>
    <name evidence="2" type="ORF">PT85_15445</name>
    <name evidence="3" type="ORF">SAMN05421672_11618</name>
</gene>
<reference evidence="2 4" key="1">
    <citation type="submission" date="2014-11" db="EMBL/GenBank/DDBJ databases">
        <title>Genome sequence of Pseudomonas tuomuerensis JCM 14085.</title>
        <authorList>
            <person name="Shin S.-K."/>
            <person name="Yi H."/>
        </authorList>
    </citation>
    <scope>NUCLEOTIDE SEQUENCE [LARGE SCALE GENOMIC DNA]</scope>
    <source>
        <strain evidence="2 4">JCM 14085</strain>
    </source>
</reference>
<dbReference type="Gene3D" id="1.20.120.1600">
    <property type="match status" value="1"/>
</dbReference>
<accession>A0A0B2D6Y0</accession>
<sequence>MSIQLITFDLDDTLWEVAPVLESAETALREWLLGAAPRIGEAEVEQLWHIRSELVAAEPPLKHRISELRRRVLLRALRNAGYEDEEARELAEQAFQVFLAARHRVSLFPDVHSTLEVLANRYRLAVLTNGNADVRRLGLADYFQFALCAEELGVGKPDPLPFREALRRAGVAPGEAVHVGDHPLDDIQGARAAGLRAIWYNPRGLAWQGEAAPDAQISRLDQLPQLLAHWSAI</sequence>
<keyword evidence="4" id="KW-1185">Reference proteome</keyword>
<organism evidence="2 4">
    <name type="scientific">Pseudomonas flexibilis</name>
    <dbReference type="NCBI Taxonomy" id="706570"/>
    <lineage>
        <taxon>Bacteria</taxon>
        <taxon>Pseudomonadati</taxon>
        <taxon>Pseudomonadota</taxon>
        <taxon>Gammaproteobacteria</taxon>
        <taxon>Pseudomonadales</taxon>
        <taxon>Pseudomonadaceae</taxon>
        <taxon>Pseudomonas</taxon>
    </lineage>
</organism>
<dbReference type="PANTHER" id="PTHR43316">
    <property type="entry name" value="HYDROLASE, HALOACID DELAHOGENASE-RELATED"/>
    <property type="match status" value="1"/>
</dbReference>
<evidence type="ECO:0000313" key="4">
    <source>
        <dbReference type="Proteomes" id="UP000030980"/>
    </source>
</evidence>
<dbReference type="Pfam" id="PF00702">
    <property type="entry name" value="Hydrolase"/>
    <property type="match status" value="1"/>
</dbReference>
<evidence type="ECO:0000313" key="5">
    <source>
        <dbReference type="Proteomes" id="UP000186079"/>
    </source>
</evidence>
<evidence type="ECO:0000256" key="1">
    <source>
        <dbReference type="ARBA" id="ARBA00022801"/>
    </source>
</evidence>
<dbReference type="SUPFAM" id="SSF56784">
    <property type="entry name" value="HAD-like"/>
    <property type="match status" value="1"/>
</dbReference>
<dbReference type="Proteomes" id="UP000186079">
    <property type="component" value="Unassembled WGS sequence"/>
</dbReference>
<accession>A0A0B3BWU3</accession>
<dbReference type="EMBL" id="JTAK01000006">
    <property type="protein sequence ID" value="KHO63877.1"/>
    <property type="molecule type" value="Genomic_DNA"/>
</dbReference>
<name>A0A0B2D6Y0_9PSED</name>
<dbReference type="InterPro" id="IPR023214">
    <property type="entry name" value="HAD_sf"/>
</dbReference>
<dbReference type="OrthoDB" id="367448at2"/>